<dbReference type="GO" id="GO:0005886">
    <property type="term" value="C:plasma membrane"/>
    <property type="evidence" value="ECO:0007669"/>
    <property type="project" value="UniProtKB-SubCell"/>
</dbReference>
<dbReference type="AlphaFoldDB" id="A0A9D1ZQS1"/>
<feature type="transmembrane region" description="Helical" evidence="7">
    <location>
        <begin position="284"/>
        <end position="304"/>
    </location>
</feature>
<evidence type="ECO:0000256" key="2">
    <source>
        <dbReference type="ARBA" id="ARBA00022448"/>
    </source>
</evidence>
<name>A0A9D1ZQS1_9MICC</name>
<dbReference type="GO" id="GO:0022857">
    <property type="term" value="F:transmembrane transporter activity"/>
    <property type="evidence" value="ECO:0007669"/>
    <property type="project" value="InterPro"/>
</dbReference>
<reference evidence="9" key="1">
    <citation type="journal article" date="2021" name="PeerJ">
        <title>Extensive microbial diversity within the chicken gut microbiome revealed by metagenomics and culture.</title>
        <authorList>
            <person name="Gilroy R."/>
            <person name="Ravi A."/>
            <person name="Getino M."/>
            <person name="Pursley I."/>
            <person name="Horton D.L."/>
            <person name="Alikhan N.F."/>
            <person name="Baker D."/>
            <person name="Gharbi K."/>
            <person name="Hall N."/>
            <person name="Watson M."/>
            <person name="Adriaenssens E.M."/>
            <person name="Foster-Nyarko E."/>
            <person name="Jarju S."/>
            <person name="Secka A."/>
            <person name="Antonio M."/>
            <person name="Oren A."/>
            <person name="Chaudhuri R.R."/>
            <person name="La Ragione R."/>
            <person name="Hildebrand F."/>
            <person name="Pallen M.J."/>
        </authorList>
    </citation>
    <scope>NUCLEOTIDE SEQUENCE</scope>
    <source>
        <strain evidence="9">ChiHjej12B11-9195</strain>
    </source>
</reference>
<keyword evidence="4 7" id="KW-0812">Transmembrane</keyword>
<dbReference type="PROSITE" id="PS00217">
    <property type="entry name" value="SUGAR_TRANSPORT_2"/>
    <property type="match status" value="1"/>
</dbReference>
<evidence type="ECO:0000313" key="10">
    <source>
        <dbReference type="Proteomes" id="UP000824134"/>
    </source>
</evidence>
<dbReference type="Gene3D" id="1.20.1250.20">
    <property type="entry name" value="MFS general substrate transporter like domains"/>
    <property type="match status" value="2"/>
</dbReference>
<dbReference type="InterPro" id="IPR036259">
    <property type="entry name" value="MFS_trans_sf"/>
</dbReference>
<feature type="transmembrane region" description="Helical" evidence="7">
    <location>
        <begin position="316"/>
        <end position="338"/>
    </location>
</feature>
<dbReference type="SUPFAM" id="SSF103473">
    <property type="entry name" value="MFS general substrate transporter"/>
    <property type="match status" value="1"/>
</dbReference>
<feature type="transmembrane region" description="Helical" evidence="7">
    <location>
        <begin position="406"/>
        <end position="427"/>
    </location>
</feature>
<accession>A0A9D1ZQS1</accession>
<evidence type="ECO:0000256" key="5">
    <source>
        <dbReference type="ARBA" id="ARBA00022989"/>
    </source>
</evidence>
<reference evidence="9" key="2">
    <citation type="submission" date="2021-04" db="EMBL/GenBank/DDBJ databases">
        <authorList>
            <person name="Gilroy R."/>
        </authorList>
    </citation>
    <scope>NUCLEOTIDE SEQUENCE</scope>
    <source>
        <strain evidence="9">ChiHjej12B11-9195</strain>
    </source>
</reference>
<dbReference type="InterPro" id="IPR020846">
    <property type="entry name" value="MFS_dom"/>
</dbReference>
<keyword evidence="3" id="KW-1003">Cell membrane</keyword>
<gene>
    <name evidence="9" type="ORF">H9821_00485</name>
</gene>
<feature type="transmembrane region" description="Helical" evidence="7">
    <location>
        <begin position="93"/>
        <end position="111"/>
    </location>
</feature>
<proteinExistence type="predicted"/>
<feature type="domain" description="Major facilitator superfamily (MFS) profile" evidence="8">
    <location>
        <begin position="18"/>
        <end position="428"/>
    </location>
</feature>
<feature type="transmembrane region" description="Helical" evidence="7">
    <location>
        <begin position="344"/>
        <end position="369"/>
    </location>
</feature>
<sequence length="439" mass="46203">MSATSTIRGDLKPGASRALLASMLGTLVEWYDYALYGAAASLIIGPLFFSQMDSGATIAAFATFAVGFVARPLGGLLIAWLGDKRGRKPAMMLTIIIMGVSTVGIGLLPTAEFLGAWAVFLLVFLRLLQGLGAGAELTGALTLVAEYTPVQRRGFWTSLVLAMPPAGSLLATLSFMLVSTLPEETFMGIGWRIPFLASVVLFAVAIFIRNKLEESPEYQAAMASRDEKQQKSSVPLAQVIRENFKQVVIGFMAVTGHNANNYIISIVSITVMTTYGNLDRTTALTAVMLATVFGIVLSPVGGALGDKIGAGKTMMIGAATGLLFAFPLFMSLTSGSFLMSFAALAISFGVVLSTTSGPQGAFLVNLFPIKTRFTGVALARETNGVIIAGFTPMIVAWLFTAGGGSIVLPATYMMLCFAVTIMATVWAKESGNNSAAQTV</sequence>
<dbReference type="InterPro" id="IPR011701">
    <property type="entry name" value="MFS"/>
</dbReference>
<protein>
    <submittedName>
        <fullName evidence="9">MFS transporter</fullName>
    </submittedName>
</protein>
<dbReference type="Proteomes" id="UP000824134">
    <property type="component" value="Unassembled WGS sequence"/>
</dbReference>
<comment type="subcellular location">
    <subcellularLocation>
        <location evidence="1">Cell membrane</location>
        <topology evidence="1">Multi-pass membrane protein</topology>
    </subcellularLocation>
</comment>
<dbReference type="Pfam" id="PF07690">
    <property type="entry name" value="MFS_1"/>
    <property type="match status" value="1"/>
</dbReference>
<dbReference type="EMBL" id="DXCN01000005">
    <property type="protein sequence ID" value="HIY94130.1"/>
    <property type="molecule type" value="Genomic_DNA"/>
</dbReference>
<keyword evidence="5 7" id="KW-1133">Transmembrane helix</keyword>
<feature type="transmembrane region" description="Helical" evidence="7">
    <location>
        <begin position="58"/>
        <end position="81"/>
    </location>
</feature>
<dbReference type="PROSITE" id="PS50850">
    <property type="entry name" value="MFS"/>
    <property type="match status" value="1"/>
</dbReference>
<feature type="transmembrane region" description="Helical" evidence="7">
    <location>
        <begin position="189"/>
        <end position="208"/>
    </location>
</feature>
<feature type="transmembrane region" description="Helical" evidence="7">
    <location>
        <begin position="381"/>
        <end position="400"/>
    </location>
</feature>
<feature type="transmembrane region" description="Helical" evidence="7">
    <location>
        <begin position="117"/>
        <end position="143"/>
    </location>
</feature>
<evidence type="ECO:0000256" key="3">
    <source>
        <dbReference type="ARBA" id="ARBA00022475"/>
    </source>
</evidence>
<evidence type="ECO:0000256" key="6">
    <source>
        <dbReference type="ARBA" id="ARBA00023136"/>
    </source>
</evidence>
<dbReference type="PANTHER" id="PTHR43045:SF1">
    <property type="entry name" value="SHIKIMATE TRANSPORTER"/>
    <property type="match status" value="1"/>
</dbReference>
<feature type="transmembrane region" description="Helical" evidence="7">
    <location>
        <begin position="33"/>
        <end position="52"/>
    </location>
</feature>
<evidence type="ECO:0000313" key="9">
    <source>
        <dbReference type="EMBL" id="HIY94130.1"/>
    </source>
</evidence>
<evidence type="ECO:0000259" key="8">
    <source>
        <dbReference type="PROSITE" id="PS50850"/>
    </source>
</evidence>
<comment type="caution">
    <text evidence="9">The sequence shown here is derived from an EMBL/GenBank/DDBJ whole genome shotgun (WGS) entry which is preliminary data.</text>
</comment>
<evidence type="ECO:0000256" key="4">
    <source>
        <dbReference type="ARBA" id="ARBA00022692"/>
    </source>
</evidence>
<keyword evidence="2" id="KW-0813">Transport</keyword>
<keyword evidence="6 7" id="KW-0472">Membrane</keyword>
<organism evidence="9 10">
    <name type="scientific">Candidatus Rothia avicola</name>
    <dbReference type="NCBI Taxonomy" id="2840478"/>
    <lineage>
        <taxon>Bacteria</taxon>
        <taxon>Bacillati</taxon>
        <taxon>Actinomycetota</taxon>
        <taxon>Actinomycetes</taxon>
        <taxon>Micrococcales</taxon>
        <taxon>Micrococcaceae</taxon>
        <taxon>Rothia</taxon>
    </lineage>
</organism>
<dbReference type="PANTHER" id="PTHR43045">
    <property type="entry name" value="SHIKIMATE TRANSPORTER"/>
    <property type="match status" value="1"/>
</dbReference>
<evidence type="ECO:0000256" key="1">
    <source>
        <dbReference type="ARBA" id="ARBA00004651"/>
    </source>
</evidence>
<evidence type="ECO:0000256" key="7">
    <source>
        <dbReference type="SAM" id="Phobius"/>
    </source>
</evidence>
<dbReference type="InterPro" id="IPR005829">
    <property type="entry name" value="Sugar_transporter_CS"/>
</dbReference>
<feature type="transmembrane region" description="Helical" evidence="7">
    <location>
        <begin position="155"/>
        <end position="177"/>
    </location>
</feature>